<organism evidence="2 3">
    <name type="scientific">Meloidogyne enterolobii</name>
    <name type="common">Root-knot nematode worm</name>
    <name type="synonym">Meloidogyne mayaguensis</name>
    <dbReference type="NCBI Taxonomy" id="390850"/>
    <lineage>
        <taxon>Eukaryota</taxon>
        <taxon>Metazoa</taxon>
        <taxon>Ecdysozoa</taxon>
        <taxon>Nematoda</taxon>
        <taxon>Chromadorea</taxon>
        <taxon>Rhabditida</taxon>
        <taxon>Tylenchina</taxon>
        <taxon>Tylenchomorpha</taxon>
        <taxon>Tylenchoidea</taxon>
        <taxon>Meloidogynidae</taxon>
        <taxon>Meloidogyninae</taxon>
        <taxon>Meloidogyne</taxon>
    </lineage>
</organism>
<reference evidence="2 3" key="1">
    <citation type="submission" date="2020-08" db="EMBL/GenBank/DDBJ databases">
        <authorList>
            <person name="Koutsovoulos G."/>
            <person name="Danchin GJ E."/>
        </authorList>
    </citation>
    <scope>NUCLEOTIDE SEQUENCE [LARGE SCALE GENOMIC DNA]</scope>
</reference>
<sequence length="209" mass="24736">MKTPKQLEEWSFSTINSDNVENDSDKIGDETLVEEEYLKDLKDILEEEDDNLTEKSFSNILETSSIDGLSTTCSSFCSSQNMNESLKRRVEKLENRMTKKNLSLEKRDFDLEKGIQKLGSQHEKDIKNLKQNFLKLIEENNKQLKSENVKKINFLEEEIKKKIQKINSEYKNEIEQLKQNYQKLIEENNQKDEKINCLEDCFKVLFKMF</sequence>
<evidence type="ECO:0000313" key="3">
    <source>
        <dbReference type="Proteomes" id="UP000580250"/>
    </source>
</evidence>
<accession>A0A6V7W9X2</accession>
<protein>
    <submittedName>
        <fullName evidence="2">Uncharacterized protein</fullName>
    </submittedName>
</protein>
<dbReference type="Proteomes" id="UP000580250">
    <property type="component" value="Unassembled WGS sequence"/>
</dbReference>
<keyword evidence="1" id="KW-0175">Coiled coil</keyword>
<name>A0A6V7W9X2_MELEN</name>
<dbReference type="EMBL" id="CAJEWN010000471">
    <property type="protein sequence ID" value="CAD2183538.1"/>
    <property type="molecule type" value="Genomic_DNA"/>
</dbReference>
<feature type="coiled-coil region" evidence="1">
    <location>
        <begin position="152"/>
        <end position="201"/>
    </location>
</feature>
<evidence type="ECO:0000313" key="2">
    <source>
        <dbReference type="EMBL" id="CAD2183538.1"/>
    </source>
</evidence>
<proteinExistence type="predicted"/>
<comment type="caution">
    <text evidence="2">The sequence shown here is derived from an EMBL/GenBank/DDBJ whole genome shotgun (WGS) entry which is preliminary data.</text>
</comment>
<dbReference type="AlphaFoldDB" id="A0A6V7W9X2"/>
<evidence type="ECO:0000256" key="1">
    <source>
        <dbReference type="SAM" id="Coils"/>
    </source>
</evidence>
<gene>
    <name evidence="2" type="ORF">MENT_LOCUS35840</name>
</gene>